<dbReference type="SUPFAM" id="SSF47413">
    <property type="entry name" value="lambda repressor-like DNA-binding domains"/>
    <property type="match status" value="1"/>
</dbReference>
<proteinExistence type="predicted"/>
<sequence length="339" mass="36812">MATLADIAAALNLNKTTVSKALNDSSDISRATKQRVLEEAERVGYTKHKRKKAPVERRNLVGVICPEIVSGYYARIATHLQAHLRKKGFQALLALSAFSPELEKEQLAFLTQLNPSGIIVVTEQRDISNSIHDIPGAQSIPTVVMGLNYASREYDVVSVDETYGIRALVEHLAKQGHRRIAFIGDALAQSRLHALRQALAQKDIALPEEYVATPDVRNEPCGYEGMKRLLALKTPPTAVVAGYDTIALGAYRAIAEAGLRVPEDIALTGFDDADFCPFLPCALTSVDCDVAAQCRVAVAILSSKILQNGETFTQSVAITPRLMARESSKALARDFGSAR</sequence>
<dbReference type="PANTHER" id="PTHR30146">
    <property type="entry name" value="LACI-RELATED TRANSCRIPTIONAL REPRESSOR"/>
    <property type="match status" value="1"/>
</dbReference>
<dbReference type="InterPro" id="IPR028082">
    <property type="entry name" value="Peripla_BP_I"/>
</dbReference>
<dbReference type="Pfam" id="PF13377">
    <property type="entry name" value="Peripla_BP_3"/>
    <property type="match status" value="1"/>
</dbReference>
<protein>
    <submittedName>
        <fullName evidence="5">LacI family DNA-binding transcriptional regulator</fullName>
    </submittedName>
</protein>
<evidence type="ECO:0000259" key="4">
    <source>
        <dbReference type="PROSITE" id="PS50932"/>
    </source>
</evidence>
<evidence type="ECO:0000256" key="3">
    <source>
        <dbReference type="ARBA" id="ARBA00023163"/>
    </source>
</evidence>
<comment type="caution">
    <text evidence="5">The sequence shown here is derived from an EMBL/GenBank/DDBJ whole genome shotgun (WGS) entry which is preliminary data.</text>
</comment>
<keyword evidence="1" id="KW-0805">Transcription regulation</keyword>
<reference evidence="5" key="2">
    <citation type="journal article" date="2021" name="PeerJ">
        <title>Extensive microbial diversity within the chicken gut microbiome revealed by metagenomics and culture.</title>
        <authorList>
            <person name="Gilroy R."/>
            <person name="Ravi A."/>
            <person name="Getino M."/>
            <person name="Pursley I."/>
            <person name="Horton D.L."/>
            <person name="Alikhan N.F."/>
            <person name="Baker D."/>
            <person name="Gharbi K."/>
            <person name="Hall N."/>
            <person name="Watson M."/>
            <person name="Adriaenssens E.M."/>
            <person name="Foster-Nyarko E."/>
            <person name="Jarju S."/>
            <person name="Secka A."/>
            <person name="Antonio M."/>
            <person name="Oren A."/>
            <person name="Chaudhuri R.R."/>
            <person name="La Ragione R."/>
            <person name="Hildebrand F."/>
            <person name="Pallen M.J."/>
        </authorList>
    </citation>
    <scope>NUCLEOTIDE SEQUENCE</scope>
    <source>
        <strain evidence="5">CHK183-6373</strain>
    </source>
</reference>
<reference evidence="5" key="1">
    <citation type="submission" date="2020-10" db="EMBL/GenBank/DDBJ databases">
        <authorList>
            <person name="Gilroy R."/>
        </authorList>
    </citation>
    <scope>NUCLEOTIDE SEQUENCE</scope>
    <source>
        <strain evidence="5">CHK183-6373</strain>
    </source>
</reference>
<dbReference type="PANTHER" id="PTHR30146:SF109">
    <property type="entry name" value="HTH-TYPE TRANSCRIPTIONAL REGULATOR GALS"/>
    <property type="match status" value="1"/>
</dbReference>
<dbReference type="CDD" id="cd01392">
    <property type="entry name" value="HTH_LacI"/>
    <property type="match status" value="1"/>
</dbReference>
<evidence type="ECO:0000256" key="2">
    <source>
        <dbReference type="ARBA" id="ARBA00023125"/>
    </source>
</evidence>
<dbReference type="InterPro" id="IPR000843">
    <property type="entry name" value="HTH_LacI"/>
</dbReference>
<evidence type="ECO:0000256" key="1">
    <source>
        <dbReference type="ARBA" id="ARBA00023015"/>
    </source>
</evidence>
<keyword evidence="2 5" id="KW-0238">DNA-binding</keyword>
<name>A0A9D1P6C1_9FIRM</name>
<dbReference type="CDD" id="cd06267">
    <property type="entry name" value="PBP1_LacI_sugar_binding-like"/>
    <property type="match status" value="1"/>
</dbReference>
<organism evidence="5 6">
    <name type="scientific">Candidatus Ornithocaccomicrobium faecavium</name>
    <dbReference type="NCBI Taxonomy" id="2840890"/>
    <lineage>
        <taxon>Bacteria</taxon>
        <taxon>Bacillati</taxon>
        <taxon>Bacillota</taxon>
        <taxon>Clostridia</taxon>
        <taxon>Candidatus Ornithocaccomicrobium</taxon>
    </lineage>
</organism>
<dbReference type="GO" id="GO:0000976">
    <property type="term" value="F:transcription cis-regulatory region binding"/>
    <property type="evidence" value="ECO:0007669"/>
    <property type="project" value="TreeGrafter"/>
</dbReference>
<dbReference type="Gene3D" id="1.10.260.40">
    <property type="entry name" value="lambda repressor-like DNA-binding domains"/>
    <property type="match status" value="1"/>
</dbReference>
<dbReference type="SUPFAM" id="SSF53822">
    <property type="entry name" value="Periplasmic binding protein-like I"/>
    <property type="match status" value="1"/>
</dbReference>
<evidence type="ECO:0000313" key="5">
    <source>
        <dbReference type="EMBL" id="HIV27376.1"/>
    </source>
</evidence>
<dbReference type="Gene3D" id="3.40.50.2300">
    <property type="match status" value="2"/>
</dbReference>
<accession>A0A9D1P6C1</accession>
<dbReference type="SMART" id="SM00354">
    <property type="entry name" value="HTH_LACI"/>
    <property type="match status" value="1"/>
</dbReference>
<dbReference type="Proteomes" id="UP000886884">
    <property type="component" value="Unassembled WGS sequence"/>
</dbReference>
<dbReference type="Pfam" id="PF00356">
    <property type="entry name" value="LacI"/>
    <property type="match status" value="1"/>
</dbReference>
<dbReference type="InterPro" id="IPR046335">
    <property type="entry name" value="LacI/GalR-like_sensor"/>
</dbReference>
<dbReference type="InterPro" id="IPR010982">
    <property type="entry name" value="Lambda_DNA-bd_dom_sf"/>
</dbReference>
<feature type="domain" description="HTH lacI-type" evidence="4">
    <location>
        <begin position="2"/>
        <end position="56"/>
    </location>
</feature>
<dbReference type="PROSITE" id="PS50932">
    <property type="entry name" value="HTH_LACI_2"/>
    <property type="match status" value="1"/>
</dbReference>
<dbReference type="AlphaFoldDB" id="A0A9D1P6C1"/>
<dbReference type="GO" id="GO:0003700">
    <property type="term" value="F:DNA-binding transcription factor activity"/>
    <property type="evidence" value="ECO:0007669"/>
    <property type="project" value="TreeGrafter"/>
</dbReference>
<keyword evidence="3" id="KW-0804">Transcription</keyword>
<gene>
    <name evidence="5" type="ORF">IAA64_05375</name>
</gene>
<dbReference type="EMBL" id="DVOT01000094">
    <property type="protein sequence ID" value="HIV27376.1"/>
    <property type="molecule type" value="Genomic_DNA"/>
</dbReference>
<evidence type="ECO:0000313" key="6">
    <source>
        <dbReference type="Proteomes" id="UP000886884"/>
    </source>
</evidence>